<reference evidence="1" key="1">
    <citation type="journal article" date="2014" name="Genome Biol. Evol.">
        <title>Pangenome evidence for extensive interdomain horizontal transfer affecting lineage core and shell genes in uncultured planktonic thaumarchaeota and euryarchaeota.</title>
        <authorList>
            <person name="Deschamps P."/>
            <person name="Zivanovic Y."/>
            <person name="Moreira D."/>
            <person name="Rodriguez-Valera F."/>
            <person name="Lopez-Garcia P."/>
        </authorList>
    </citation>
    <scope>NUCLEOTIDE SEQUENCE</scope>
</reference>
<name>A0A075FMU9_9ARCH</name>
<dbReference type="AlphaFoldDB" id="A0A075FMU9"/>
<evidence type="ECO:0000313" key="1">
    <source>
        <dbReference type="EMBL" id="AIE92734.1"/>
    </source>
</evidence>
<sequence length="121" mass="14343">MHEYFRGILNQILDSYAVIENLTDTPADLELLQIEMAKIMGFFTIIFRKRDKMNDISNEFSNLQKIIGVYLKNYDFSREIELLLRTFSEDQNRVKNIRTAVLNSLKDKKLIDKIYTESKEL</sequence>
<dbReference type="EMBL" id="KF900375">
    <property type="protein sequence ID" value="AIE92734.1"/>
    <property type="molecule type" value="Genomic_DNA"/>
</dbReference>
<organism evidence="1">
    <name type="scientific">uncultured marine thaumarchaeote AD1000_26_G12</name>
    <dbReference type="NCBI Taxonomy" id="1455904"/>
    <lineage>
        <taxon>Archaea</taxon>
        <taxon>Nitrososphaerota</taxon>
        <taxon>environmental samples</taxon>
    </lineage>
</organism>
<accession>A0A075FMU9</accession>
<proteinExistence type="predicted"/>
<protein>
    <submittedName>
        <fullName evidence="1">Uncharacterized protein</fullName>
    </submittedName>
</protein>